<evidence type="ECO:0000313" key="5">
    <source>
        <dbReference type="Proteomes" id="UP000515369"/>
    </source>
</evidence>
<organism evidence="4 5">
    <name type="scientific">Spirosoma foliorum</name>
    <dbReference type="NCBI Taxonomy" id="2710596"/>
    <lineage>
        <taxon>Bacteria</taxon>
        <taxon>Pseudomonadati</taxon>
        <taxon>Bacteroidota</taxon>
        <taxon>Cytophagia</taxon>
        <taxon>Cytophagales</taxon>
        <taxon>Cytophagaceae</taxon>
        <taxon>Spirosoma</taxon>
    </lineage>
</organism>
<dbReference type="InterPro" id="IPR008183">
    <property type="entry name" value="Aldose_1/G6P_1-epimerase"/>
</dbReference>
<keyword evidence="3" id="KW-0106">Calcium</keyword>
<dbReference type="GO" id="GO:0004034">
    <property type="term" value="F:aldose 1-epimerase activity"/>
    <property type="evidence" value="ECO:0007669"/>
    <property type="project" value="TreeGrafter"/>
</dbReference>
<evidence type="ECO:0000256" key="1">
    <source>
        <dbReference type="ARBA" id="ARBA00001913"/>
    </source>
</evidence>
<dbReference type="GO" id="GO:0030246">
    <property type="term" value="F:carbohydrate binding"/>
    <property type="evidence" value="ECO:0007669"/>
    <property type="project" value="InterPro"/>
</dbReference>
<keyword evidence="5" id="KW-1185">Reference proteome</keyword>
<dbReference type="InterPro" id="IPR014718">
    <property type="entry name" value="GH-type_carb-bd"/>
</dbReference>
<evidence type="ECO:0000256" key="2">
    <source>
        <dbReference type="ARBA" id="ARBA00011245"/>
    </source>
</evidence>
<name>A0A7G5GND5_9BACT</name>
<sequence length="349" mass="38775">MPFQITTQPFGPLPTGATPLTEYLLEHTETGEFITVIPEFGAVLRRLVLRKGKHVFALIEGPDSPQALMADESYASALLYPFPSRIRHGIYHFEGQDYALKMNDTHRDNAMHGFVHGRVFSVISQEATDTHAQLVLRYDYTGDTFGYPFPFSLTVTYELVQANLLRHGSNPEKDHMCALRISYEAKNTGVTSSPAAFGWHPYFRFSEDIELAKEPIGKMLLTLPSRIPISLDEYMIPNGQLPAEMAGTIELHDQHLDTAFLIEPTSGPTDTESFAETILTSLVTGARLIVGQQTGDGKLNYLVCYTPTRRDRIAIEPLTANVDAFNNGQGLAILKPGEALTGTMWVRLD</sequence>
<dbReference type="PANTHER" id="PTHR10091:SF0">
    <property type="entry name" value="GALACTOSE MUTAROTASE"/>
    <property type="match status" value="1"/>
</dbReference>
<dbReference type="KEGG" id="sfol:H3H32_20435"/>
<dbReference type="GO" id="GO:0006006">
    <property type="term" value="P:glucose metabolic process"/>
    <property type="evidence" value="ECO:0007669"/>
    <property type="project" value="TreeGrafter"/>
</dbReference>
<comment type="cofactor">
    <cofactor evidence="1">
        <name>Ca(2+)</name>
        <dbReference type="ChEBI" id="CHEBI:29108"/>
    </cofactor>
</comment>
<dbReference type="InterPro" id="IPR011013">
    <property type="entry name" value="Gal_mutarotase_sf_dom"/>
</dbReference>
<dbReference type="AlphaFoldDB" id="A0A7G5GND5"/>
<dbReference type="GO" id="GO:0033499">
    <property type="term" value="P:galactose catabolic process via UDP-galactose, Leloir pathway"/>
    <property type="evidence" value="ECO:0007669"/>
    <property type="project" value="TreeGrafter"/>
</dbReference>
<dbReference type="Proteomes" id="UP000515369">
    <property type="component" value="Chromosome"/>
</dbReference>
<accession>A0A7G5GND5</accession>
<dbReference type="SUPFAM" id="SSF74650">
    <property type="entry name" value="Galactose mutarotase-like"/>
    <property type="match status" value="1"/>
</dbReference>
<evidence type="ECO:0000256" key="3">
    <source>
        <dbReference type="ARBA" id="ARBA00022837"/>
    </source>
</evidence>
<evidence type="ECO:0000313" key="4">
    <source>
        <dbReference type="EMBL" id="QMW00377.1"/>
    </source>
</evidence>
<dbReference type="Gene3D" id="2.70.98.10">
    <property type="match status" value="1"/>
</dbReference>
<protein>
    <submittedName>
        <fullName evidence="4">Aldose 1-epimerase</fullName>
    </submittedName>
</protein>
<dbReference type="EMBL" id="CP059732">
    <property type="protein sequence ID" value="QMW00377.1"/>
    <property type="molecule type" value="Genomic_DNA"/>
</dbReference>
<proteinExistence type="predicted"/>
<dbReference type="PANTHER" id="PTHR10091">
    <property type="entry name" value="ALDOSE-1-EPIMERASE"/>
    <property type="match status" value="1"/>
</dbReference>
<dbReference type="RefSeq" id="WP_182457494.1">
    <property type="nucleotide sequence ID" value="NZ_CP059732.1"/>
</dbReference>
<reference evidence="4 5" key="1">
    <citation type="submission" date="2020-07" db="EMBL/GenBank/DDBJ databases">
        <title>Spirosoma foliorum sp. nov., isolated from the leaves on the Nejang mountain Korea, Republic of.</title>
        <authorList>
            <person name="Ho H."/>
            <person name="Lee Y.-J."/>
            <person name="Nurcahyanto D.-A."/>
            <person name="Kim S.-G."/>
        </authorList>
    </citation>
    <scope>NUCLEOTIDE SEQUENCE [LARGE SCALE GENOMIC DNA]</scope>
    <source>
        <strain evidence="4 5">PL0136</strain>
    </source>
</reference>
<dbReference type="Pfam" id="PF01263">
    <property type="entry name" value="Aldose_epim"/>
    <property type="match status" value="1"/>
</dbReference>
<comment type="subunit">
    <text evidence="2">Monomer.</text>
</comment>
<gene>
    <name evidence="4" type="ORF">H3H32_20435</name>
</gene>